<dbReference type="SUPFAM" id="SSF53756">
    <property type="entry name" value="UDP-Glycosyltransferase/glycogen phosphorylase"/>
    <property type="match status" value="1"/>
</dbReference>
<reference evidence="2 3" key="1">
    <citation type="submission" date="2018-12" db="EMBL/GenBank/DDBJ databases">
        <authorList>
            <consortium name="Pathogen Informatics"/>
        </authorList>
    </citation>
    <scope>NUCLEOTIDE SEQUENCE [LARGE SCALE GENOMIC DNA]</scope>
    <source>
        <strain evidence="2 3">NCTC8272</strain>
    </source>
</reference>
<dbReference type="GO" id="GO:0016757">
    <property type="term" value="F:glycosyltransferase activity"/>
    <property type="evidence" value="ECO:0007669"/>
    <property type="project" value="UniProtKB-KW"/>
</dbReference>
<evidence type="ECO:0000313" key="3">
    <source>
        <dbReference type="Proteomes" id="UP000277214"/>
    </source>
</evidence>
<sequence>MTLLEAMSYGIPCISSDCMSGPRDMIKPGLNGELYTPGAIDDFVGHLNRVISGEVKYQHDIIPARLRDFMMCYILKNFNNAIFSKLQK</sequence>
<protein>
    <submittedName>
        <fullName evidence="2">UDP-D-galactose:(Glucosyl)lipopolysaccharide-1, 6-D-galactosyltransferase</fullName>
    </submittedName>
</protein>
<name>A0A447PU77_SALET</name>
<gene>
    <name evidence="2" type="ORF">NCTC8272_04533</name>
</gene>
<keyword evidence="2" id="KW-0328">Glycosyltransferase</keyword>
<evidence type="ECO:0000259" key="1">
    <source>
        <dbReference type="Pfam" id="PF00534"/>
    </source>
</evidence>
<dbReference type="Gene3D" id="3.40.50.2000">
    <property type="entry name" value="Glycogen Phosphorylase B"/>
    <property type="match status" value="1"/>
</dbReference>
<organism evidence="2 3">
    <name type="scientific">Salmonella enterica I</name>
    <dbReference type="NCBI Taxonomy" id="59201"/>
    <lineage>
        <taxon>Bacteria</taxon>
        <taxon>Pseudomonadati</taxon>
        <taxon>Pseudomonadota</taxon>
        <taxon>Gammaproteobacteria</taxon>
        <taxon>Enterobacterales</taxon>
        <taxon>Enterobacteriaceae</taxon>
        <taxon>Salmonella</taxon>
    </lineage>
</organism>
<evidence type="ECO:0000313" key="2">
    <source>
        <dbReference type="EMBL" id="VEA42639.1"/>
    </source>
</evidence>
<proteinExistence type="predicted"/>
<dbReference type="AlphaFoldDB" id="A0A447PU77"/>
<dbReference type="Pfam" id="PF00534">
    <property type="entry name" value="Glycos_transf_1"/>
    <property type="match status" value="1"/>
</dbReference>
<dbReference type="InterPro" id="IPR001296">
    <property type="entry name" value="Glyco_trans_1"/>
</dbReference>
<dbReference type="Proteomes" id="UP000277214">
    <property type="component" value="Chromosome 1"/>
</dbReference>
<accession>A0A447PU77</accession>
<keyword evidence="2" id="KW-0808">Transferase</keyword>
<dbReference type="EMBL" id="LR134149">
    <property type="protein sequence ID" value="VEA42639.1"/>
    <property type="molecule type" value="Genomic_DNA"/>
</dbReference>
<feature type="domain" description="Glycosyl transferase family 1" evidence="1">
    <location>
        <begin position="1"/>
        <end position="62"/>
    </location>
</feature>